<organism evidence="3 4">
    <name type="scientific">Adhaeribacter terreus</name>
    <dbReference type="NCBI Taxonomy" id="529703"/>
    <lineage>
        <taxon>Bacteria</taxon>
        <taxon>Pseudomonadati</taxon>
        <taxon>Bacteroidota</taxon>
        <taxon>Cytophagia</taxon>
        <taxon>Cytophagales</taxon>
        <taxon>Hymenobacteraceae</taxon>
        <taxon>Adhaeribacter</taxon>
    </lineage>
</organism>
<dbReference type="EMBL" id="JBHSKT010000008">
    <property type="protein sequence ID" value="MFC5271744.1"/>
    <property type="molecule type" value="Genomic_DNA"/>
</dbReference>
<sequence length="146" mass="16829">MSNRCLVFLLSFVCLGCHKATTGGSTSYQYHKPEPAHNATVQGIKPPANTRIYHDPDADFKQRRGQIHNRTYLNKKLAPLKLNIDSIQNVVDILNRETRDKEWEYQISTIKGTSGQILRFYKSHNNPDGSSGRTIYGEERRRRPER</sequence>
<feature type="compositionally biased region" description="Polar residues" evidence="1">
    <location>
        <begin position="123"/>
        <end position="133"/>
    </location>
</feature>
<keyword evidence="4" id="KW-1185">Reference proteome</keyword>
<accession>A0ABW0EFQ2</accession>
<name>A0ABW0EFQ2_9BACT</name>
<dbReference type="Proteomes" id="UP001596161">
    <property type="component" value="Unassembled WGS sequence"/>
</dbReference>
<reference evidence="4" key="1">
    <citation type="journal article" date="2019" name="Int. J. Syst. Evol. Microbiol.">
        <title>The Global Catalogue of Microorganisms (GCM) 10K type strain sequencing project: providing services to taxonomists for standard genome sequencing and annotation.</title>
        <authorList>
            <consortium name="The Broad Institute Genomics Platform"/>
            <consortium name="The Broad Institute Genome Sequencing Center for Infectious Disease"/>
            <person name="Wu L."/>
            <person name="Ma J."/>
        </authorList>
    </citation>
    <scope>NUCLEOTIDE SEQUENCE [LARGE SCALE GENOMIC DNA]</scope>
    <source>
        <strain evidence="4">KACC 12602</strain>
    </source>
</reference>
<evidence type="ECO:0000256" key="1">
    <source>
        <dbReference type="SAM" id="MobiDB-lite"/>
    </source>
</evidence>
<feature type="chain" id="PRO_5045102702" evidence="2">
    <location>
        <begin position="20"/>
        <end position="146"/>
    </location>
</feature>
<dbReference type="RefSeq" id="WP_378018103.1">
    <property type="nucleotide sequence ID" value="NZ_JBHSKT010000008.1"/>
</dbReference>
<protein>
    <submittedName>
        <fullName evidence="3">Uncharacterized protein</fullName>
    </submittedName>
</protein>
<evidence type="ECO:0000313" key="4">
    <source>
        <dbReference type="Proteomes" id="UP001596161"/>
    </source>
</evidence>
<feature type="compositionally biased region" description="Basic and acidic residues" evidence="1">
    <location>
        <begin position="136"/>
        <end position="146"/>
    </location>
</feature>
<keyword evidence="2" id="KW-0732">Signal</keyword>
<feature type="region of interest" description="Disordered" evidence="1">
    <location>
        <begin position="121"/>
        <end position="146"/>
    </location>
</feature>
<evidence type="ECO:0000313" key="3">
    <source>
        <dbReference type="EMBL" id="MFC5271744.1"/>
    </source>
</evidence>
<evidence type="ECO:0000256" key="2">
    <source>
        <dbReference type="SAM" id="SignalP"/>
    </source>
</evidence>
<proteinExistence type="predicted"/>
<comment type="caution">
    <text evidence="3">The sequence shown here is derived from an EMBL/GenBank/DDBJ whole genome shotgun (WGS) entry which is preliminary data.</text>
</comment>
<feature type="signal peptide" evidence="2">
    <location>
        <begin position="1"/>
        <end position="19"/>
    </location>
</feature>
<gene>
    <name evidence="3" type="ORF">ACFPIB_14090</name>
</gene>